<gene>
    <name evidence="1" type="ORF">WISP_103675</name>
</gene>
<evidence type="ECO:0000313" key="1">
    <source>
        <dbReference type="EMBL" id="KAJ7411241.1"/>
    </source>
</evidence>
<accession>A0ABQ9CXN4</accession>
<keyword evidence="2" id="KW-1185">Reference proteome</keyword>
<dbReference type="EMBL" id="WHWB01034345">
    <property type="protein sequence ID" value="KAJ7411241.1"/>
    <property type="molecule type" value="Genomic_DNA"/>
</dbReference>
<sequence length="75" mass="8358">MEVHSEADSHLQPREDLMLEERNMPKGRFDLVKSPHWNRPLAGPVALGRGAHADAVHEELQPMGGTNTGEVHEQL</sequence>
<proteinExistence type="predicted"/>
<protein>
    <submittedName>
        <fullName evidence="1">Ubx domain-containing protein 4</fullName>
    </submittedName>
</protein>
<evidence type="ECO:0000313" key="2">
    <source>
        <dbReference type="Proteomes" id="UP001145742"/>
    </source>
</evidence>
<organism evidence="1 2">
    <name type="scientific">Willisornis vidua</name>
    <name type="common">Xingu scale-backed antbird</name>
    <dbReference type="NCBI Taxonomy" id="1566151"/>
    <lineage>
        <taxon>Eukaryota</taxon>
        <taxon>Metazoa</taxon>
        <taxon>Chordata</taxon>
        <taxon>Craniata</taxon>
        <taxon>Vertebrata</taxon>
        <taxon>Euteleostomi</taxon>
        <taxon>Archelosauria</taxon>
        <taxon>Archosauria</taxon>
        <taxon>Dinosauria</taxon>
        <taxon>Saurischia</taxon>
        <taxon>Theropoda</taxon>
        <taxon>Coelurosauria</taxon>
        <taxon>Aves</taxon>
        <taxon>Neognathae</taxon>
        <taxon>Neoaves</taxon>
        <taxon>Telluraves</taxon>
        <taxon>Australaves</taxon>
        <taxon>Passeriformes</taxon>
        <taxon>Thamnophilidae</taxon>
        <taxon>Willisornis</taxon>
    </lineage>
</organism>
<reference evidence="1" key="1">
    <citation type="submission" date="2019-10" db="EMBL/GenBank/DDBJ databases">
        <authorList>
            <person name="Soares A.E.R."/>
            <person name="Aleixo A."/>
            <person name="Schneider P."/>
            <person name="Miyaki C.Y."/>
            <person name="Schneider M.P."/>
            <person name="Mello C."/>
            <person name="Vasconcelos A.T.R."/>
        </authorList>
    </citation>
    <scope>NUCLEOTIDE SEQUENCE</scope>
    <source>
        <tissue evidence="1">Muscle</tissue>
    </source>
</reference>
<comment type="caution">
    <text evidence="1">The sequence shown here is derived from an EMBL/GenBank/DDBJ whole genome shotgun (WGS) entry which is preliminary data.</text>
</comment>
<name>A0ABQ9CXN4_9PASS</name>
<dbReference type="Proteomes" id="UP001145742">
    <property type="component" value="Unassembled WGS sequence"/>
</dbReference>